<gene>
    <name evidence="1" type="ORF">BZB76_1338</name>
</gene>
<evidence type="ECO:0000313" key="2">
    <source>
        <dbReference type="Proteomes" id="UP000274601"/>
    </source>
</evidence>
<protein>
    <submittedName>
        <fullName evidence="1">Uncharacterized protein</fullName>
    </submittedName>
</protein>
<name>A0A495R044_9ACTN</name>
<keyword evidence="2" id="KW-1185">Reference proteome</keyword>
<comment type="caution">
    <text evidence="1">The sequence shown here is derived from an EMBL/GenBank/DDBJ whole genome shotgun (WGS) entry which is preliminary data.</text>
</comment>
<reference evidence="1 2" key="1">
    <citation type="submission" date="2018-10" db="EMBL/GenBank/DDBJ databases">
        <title>Genomic Encyclopedia of Archaeal and Bacterial Type Strains, Phase II (KMG-II): from individual species to whole genera.</title>
        <authorList>
            <person name="Goeker M."/>
        </authorList>
    </citation>
    <scope>NUCLEOTIDE SEQUENCE [LARGE SCALE GENOMIC DNA]</scope>
    <source>
        <strain evidence="1 2">DSM 43383</strain>
    </source>
</reference>
<dbReference type="RefSeq" id="WP_121433314.1">
    <property type="nucleotide sequence ID" value="NZ_RBWU01000001.1"/>
</dbReference>
<organism evidence="1 2">
    <name type="scientific">Actinomadura pelletieri DSM 43383</name>
    <dbReference type="NCBI Taxonomy" id="1120940"/>
    <lineage>
        <taxon>Bacteria</taxon>
        <taxon>Bacillati</taxon>
        <taxon>Actinomycetota</taxon>
        <taxon>Actinomycetes</taxon>
        <taxon>Streptosporangiales</taxon>
        <taxon>Thermomonosporaceae</taxon>
        <taxon>Actinomadura</taxon>
    </lineage>
</organism>
<dbReference type="Proteomes" id="UP000274601">
    <property type="component" value="Unassembled WGS sequence"/>
</dbReference>
<evidence type="ECO:0000313" key="1">
    <source>
        <dbReference type="EMBL" id="RKS79859.1"/>
    </source>
</evidence>
<dbReference type="EMBL" id="RBWU01000001">
    <property type="protein sequence ID" value="RKS79859.1"/>
    <property type="molecule type" value="Genomic_DNA"/>
</dbReference>
<dbReference type="OrthoDB" id="6636674at2"/>
<proteinExistence type="predicted"/>
<accession>A0A495R044</accession>
<sequence length="307" mass="34914">MELDWGHFRGVYDGLFDHQDDVAARQEYLSGQQRTAAAHLAELAPLRTRERVPGGGYSGDDEQLWRIMKMYALSRISDFLIELFCPEGDPPRGFGVTGGRRGPEAEGRDVYTRFFSGIGLTPFEHAEAFSPFHHEIFAVVPDPAATGVVLEEVLWPGFWFGDLLFSRAGVRVRAPRHLVDAVVATSSTLYFTFCRQPRPTKDLSHGWGSNSQWRTSFHRFYSDADGLHLNWDGEVDIGVDPPARLPGELDEPTPLDERRELLLHRCFVRSALPHDEDDRYPFEDRLSLTTAEWPLRPESIVHVPWAR</sequence>
<dbReference type="AlphaFoldDB" id="A0A495R044"/>